<dbReference type="EMBL" id="CP015772">
    <property type="protein sequence ID" value="ANH80090.1"/>
    <property type="molecule type" value="Genomic_DNA"/>
</dbReference>
<dbReference type="KEGG" id="nia:A8C56_03005"/>
<name>A0A1A9I030_9BACT</name>
<evidence type="ECO:0008006" key="3">
    <source>
        <dbReference type="Google" id="ProtNLM"/>
    </source>
</evidence>
<sequence>MEMISNKVLSKKQALELTGFKESYFDKLNALGMIPGCSKPTGKTCFFDREILEDWLLSKPKQTYKNQQTAAANYISSH</sequence>
<evidence type="ECO:0000313" key="1">
    <source>
        <dbReference type="EMBL" id="ANH80090.1"/>
    </source>
</evidence>
<gene>
    <name evidence="1" type="ORF">A8C56_03005</name>
</gene>
<evidence type="ECO:0000313" key="2">
    <source>
        <dbReference type="Proteomes" id="UP000077667"/>
    </source>
</evidence>
<dbReference type="RefSeq" id="WP_067751880.1">
    <property type="nucleotide sequence ID" value="NZ_CP015772.1"/>
</dbReference>
<protein>
    <recommendedName>
        <fullName evidence="3">Helix-turn-helix domain-containing protein</fullName>
    </recommendedName>
</protein>
<dbReference type="Proteomes" id="UP000077667">
    <property type="component" value="Chromosome"/>
</dbReference>
<reference evidence="1 2" key="1">
    <citation type="submission" date="2016-05" db="EMBL/GenBank/DDBJ databases">
        <title>Niabella ginsenosidivorans BS26 whole genome sequencing.</title>
        <authorList>
            <person name="Im W.T."/>
            <person name="Siddiqi M.Z."/>
        </authorList>
    </citation>
    <scope>NUCLEOTIDE SEQUENCE [LARGE SCALE GENOMIC DNA]</scope>
    <source>
        <strain evidence="1 2">BS26</strain>
    </source>
</reference>
<dbReference type="OrthoDB" id="597977at2"/>
<dbReference type="STRING" id="1176587.A8C56_03005"/>
<dbReference type="AlphaFoldDB" id="A0A1A9I030"/>
<organism evidence="1 2">
    <name type="scientific">Niabella ginsenosidivorans</name>
    <dbReference type="NCBI Taxonomy" id="1176587"/>
    <lineage>
        <taxon>Bacteria</taxon>
        <taxon>Pseudomonadati</taxon>
        <taxon>Bacteroidota</taxon>
        <taxon>Chitinophagia</taxon>
        <taxon>Chitinophagales</taxon>
        <taxon>Chitinophagaceae</taxon>
        <taxon>Niabella</taxon>
    </lineage>
</organism>
<proteinExistence type="predicted"/>
<keyword evidence="2" id="KW-1185">Reference proteome</keyword>
<accession>A0A1A9I030</accession>